<gene>
    <name evidence="9" type="ORF">DFP97_1107</name>
</gene>
<dbReference type="Pfam" id="PF00251">
    <property type="entry name" value="Glyco_hydro_32N"/>
    <property type="match status" value="1"/>
</dbReference>
<proteinExistence type="inferred from homology"/>
<dbReference type="EC" id="3.2.1.26" evidence="2"/>
<keyword evidence="4 7" id="KW-0378">Hydrolase</keyword>
<name>A0A368VUE6_9BACL</name>
<evidence type="ECO:0000256" key="6">
    <source>
        <dbReference type="ARBA" id="ARBA00023295"/>
    </source>
</evidence>
<dbReference type="PANTHER" id="PTHR43101:SF1">
    <property type="entry name" value="BETA-FRUCTOSIDASE"/>
    <property type="match status" value="1"/>
</dbReference>
<dbReference type="InterPro" id="IPR013148">
    <property type="entry name" value="Glyco_hydro_32_N"/>
</dbReference>
<dbReference type="Proteomes" id="UP000252415">
    <property type="component" value="Unassembled WGS sequence"/>
</dbReference>
<comment type="caution">
    <text evidence="9">The sequence shown here is derived from an EMBL/GenBank/DDBJ whole genome shotgun (WGS) entry which is preliminary data.</text>
</comment>
<comment type="similarity">
    <text evidence="1 7">Belongs to the glycosyl hydrolase 32 family.</text>
</comment>
<dbReference type="CDD" id="cd08996">
    <property type="entry name" value="GH32_FFase"/>
    <property type="match status" value="1"/>
</dbReference>
<dbReference type="Gene3D" id="2.115.10.20">
    <property type="entry name" value="Glycosyl hydrolase domain, family 43"/>
    <property type="match status" value="1"/>
</dbReference>
<evidence type="ECO:0000256" key="5">
    <source>
        <dbReference type="ARBA" id="ARBA00023157"/>
    </source>
</evidence>
<organism evidence="9 10">
    <name type="scientific">Paenibacillus prosopidis</name>
    <dbReference type="NCBI Taxonomy" id="630520"/>
    <lineage>
        <taxon>Bacteria</taxon>
        <taxon>Bacillati</taxon>
        <taxon>Bacillota</taxon>
        <taxon>Bacilli</taxon>
        <taxon>Bacillales</taxon>
        <taxon>Paenibacillaceae</taxon>
        <taxon>Paenibacillus</taxon>
    </lineage>
</organism>
<evidence type="ECO:0000256" key="1">
    <source>
        <dbReference type="ARBA" id="ARBA00009902"/>
    </source>
</evidence>
<dbReference type="Gene3D" id="2.60.120.560">
    <property type="entry name" value="Exo-inulinase, domain 1"/>
    <property type="match status" value="1"/>
</dbReference>
<dbReference type="Gene3D" id="2.60.120.200">
    <property type="match status" value="1"/>
</dbReference>
<dbReference type="GO" id="GO:0005975">
    <property type="term" value="P:carbohydrate metabolic process"/>
    <property type="evidence" value="ECO:0007669"/>
    <property type="project" value="InterPro"/>
</dbReference>
<dbReference type="SUPFAM" id="SSF49899">
    <property type="entry name" value="Concanavalin A-like lectins/glucanases"/>
    <property type="match status" value="2"/>
</dbReference>
<dbReference type="PANTHER" id="PTHR43101">
    <property type="entry name" value="BETA-FRUCTOSIDASE"/>
    <property type="match status" value="1"/>
</dbReference>
<dbReference type="Pfam" id="PF13385">
    <property type="entry name" value="Laminin_G_3"/>
    <property type="match status" value="1"/>
</dbReference>
<evidence type="ECO:0000313" key="10">
    <source>
        <dbReference type="Proteomes" id="UP000252415"/>
    </source>
</evidence>
<accession>A0A368VUE6</accession>
<dbReference type="InterPro" id="IPR013320">
    <property type="entry name" value="ConA-like_dom_sf"/>
</dbReference>
<evidence type="ECO:0000256" key="3">
    <source>
        <dbReference type="ARBA" id="ARBA00022729"/>
    </source>
</evidence>
<keyword evidence="6 7" id="KW-0326">Glycosidase</keyword>
<dbReference type="SUPFAM" id="SSF75005">
    <property type="entry name" value="Arabinanase/levansucrase/invertase"/>
    <property type="match status" value="1"/>
</dbReference>
<sequence>MDNRKLPFTLEAGLIAHWPLNEGKGKTAIDVISGNADDISYALLDARFTESRDPQWRKGIRGSAMLFDGYSTWITRKAAAIEHLRNAFTISAWVAPRSYEWGQEQRLSAIVNQHDREAKEGYILGMYRHGSWSMQMGLAGKWVELWCHDRPLPKKQWSHIAATFDKDEAVVKLYLNGEQVAALSTPENTEIIPCLNDLLIGKNNQAAVLAEAFRHNMFDGLMDEVKIYGRALSADEIASSYEADLIPHGGIIPEIDEADIRLDRTPLLADRHRPQYHASPAAHWMNEPHAPIYFNGQYHLFYQHNPQGPYWAQIHWGHWVSEDMVHWRDLPVALSPEKGAVDPDGVWSGSASYDENGIPALFFTAGDDSAVPNQRVGLARSTFKQDGETDLVRWVKHPEPLIVQEKGQGMFGDFRDPFVWKEGDLWYLLIGSGTEGQGGTALAYTSRNMTDWEYKGPFYLSDPAVYPYLGNMWELPVLLPLGKDSAGKEKHVFLISPLGPGADVEVFYWIGTFDREAFRFVPDQDEPQLIDVGDFHFTGPSGMVDPKTGRSIVFTIAQGERTPQLDYDSGWAHNAGLPVSLTLREDGRLGIEPIEELQSLRGAHIISLRDKSLAEANKLLENVQGDMLEIQVEFAADSAEQMGLIVRKSPAGEEETVIYYDWKSSEFGVDRSKTTLDPNERSRGVQRGLLELEDDALKLHIYLDRSMVEAYANGLKSLTTRVYPSRQDSLGLQVWGDDSLNVKSLDIWQMSSAFS</sequence>
<dbReference type="InterPro" id="IPR013189">
    <property type="entry name" value="Glyco_hydro_32_C"/>
</dbReference>
<dbReference type="RefSeq" id="WP_114381272.1">
    <property type="nucleotide sequence ID" value="NZ_QPJD01000010.1"/>
</dbReference>
<dbReference type="AlphaFoldDB" id="A0A368VUE6"/>
<dbReference type="EMBL" id="QPJD01000010">
    <property type="protein sequence ID" value="RCW45419.1"/>
    <property type="molecule type" value="Genomic_DNA"/>
</dbReference>
<dbReference type="InterPro" id="IPR051214">
    <property type="entry name" value="GH32_Enzymes"/>
</dbReference>
<keyword evidence="5" id="KW-1015">Disulfide bond</keyword>
<evidence type="ECO:0000256" key="4">
    <source>
        <dbReference type="ARBA" id="ARBA00022801"/>
    </source>
</evidence>
<dbReference type="InterPro" id="IPR006558">
    <property type="entry name" value="LamG-like"/>
</dbReference>
<evidence type="ECO:0000256" key="2">
    <source>
        <dbReference type="ARBA" id="ARBA00012758"/>
    </source>
</evidence>
<evidence type="ECO:0000256" key="7">
    <source>
        <dbReference type="RuleBase" id="RU362110"/>
    </source>
</evidence>
<dbReference type="InterPro" id="IPR023296">
    <property type="entry name" value="Glyco_hydro_beta-prop_sf"/>
</dbReference>
<feature type="domain" description="LamG-like jellyroll fold" evidence="8">
    <location>
        <begin position="86"/>
        <end position="235"/>
    </location>
</feature>
<reference evidence="9 10" key="1">
    <citation type="submission" date="2018-07" db="EMBL/GenBank/DDBJ databases">
        <title>Genomic Encyclopedia of Type Strains, Phase III (KMG-III): the genomes of soil and plant-associated and newly described type strains.</title>
        <authorList>
            <person name="Whitman W."/>
        </authorList>
    </citation>
    <scope>NUCLEOTIDE SEQUENCE [LARGE SCALE GENOMIC DNA]</scope>
    <source>
        <strain evidence="9 10">CECT 7506</strain>
    </source>
</reference>
<evidence type="ECO:0000259" key="8">
    <source>
        <dbReference type="SMART" id="SM00560"/>
    </source>
</evidence>
<dbReference type="SMART" id="SM00560">
    <property type="entry name" value="LamGL"/>
    <property type="match status" value="1"/>
</dbReference>
<dbReference type="OrthoDB" id="9759709at2"/>
<dbReference type="InterPro" id="IPR001362">
    <property type="entry name" value="Glyco_hydro_32"/>
</dbReference>
<protein>
    <recommendedName>
        <fullName evidence="2">beta-fructofuranosidase</fullName>
        <ecNumber evidence="2">3.2.1.26</ecNumber>
    </recommendedName>
</protein>
<dbReference type="Pfam" id="PF08244">
    <property type="entry name" value="Glyco_hydro_32C"/>
    <property type="match status" value="1"/>
</dbReference>
<dbReference type="GO" id="GO:0004564">
    <property type="term" value="F:beta-fructofuranosidase activity"/>
    <property type="evidence" value="ECO:0007669"/>
    <property type="project" value="UniProtKB-EC"/>
</dbReference>
<keyword evidence="10" id="KW-1185">Reference proteome</keyword>
<dbReference type="SMART" id="SM00640">
    <property type="entry name" value="Glyco_32"/>
    <property type="match status" value="1"/>
</dbReference>
<evidence type="ECO:0000313" key="9">
    <source>
        <dbReference type="EMBL" id="RCW45419.1"/>
    </source>
</evidence>
<keyword evidence="3" id="KW-0732">Signal</keyword>